<name>A0ACC0IQ71_9ERIC</name>
<evidence type="ECO:0000313" key="1">
    <source>
        <dbReference type="EMBL" id="KAI8026031.1"/>
    </source>
</evidence>
<gene>
    <name evidence="1" type="ORF">LOK49_LG02G03201</name>
</gene>
<protein>
    <submittedName>
        <fullName evidence="1">L10-interacting MYB domain-containing protein</fullName>
    </submittedName>
</protein>
<accession>A0ACC0IQ71</accession>
<keyword evidence="2" id="KW-1185">Reference proteome</keyword>
<evidence type="ECO:0000313" key="2">
    <source>
        <dbReference type="Proteomes" id="UP001060215"/>
    </source>
</evidence>
<dbReference type="EMBL" id="CM045760">
    <property type="protein sequence ID" value="KAI8026031.1"/>
    <property type="molecule type" value="Genomic_DNA"/>
</dbReference>
<dbReference type="Proteomes" id="UP001060215">
    <property type="component" value="Chromosome 3"/>
</dbReference>
<reference evidence="1 2" key="1">
    <citation type="journal article" date="2022" name="Plant J.">
        <title>Chromosome-level genome of Camellia lanceoleosa provides a valuable resource for understanding genome evolution and self-incompatibility.</title>
        <authorList>
            <person name="Gong W."/>
            <person name="Xiao S."/>
            <person name="Wang L."/>
            <person name="Liao Z."/>
            <person name="Chang Y."/>
            <person name="Mo W."/>
            <person name="Hu G."/>
            <person name="Li W."/>
            <person name="Zhao G."/>
            <person name="Zhu H."/>
            <person name="Hu X."/>
            <person name="Ji K."/>
            <person name="Xiang X."/>
            <person name="Song Q."/>
            <person name="Yuan D."/>
            <person name="Jin S."/>
            <person name="Zhang L."/>
        </authorList>
    </citation>
    <scope>NUCLEOTIDE SEQUENCE [LARGE SCALE GENOMIC DNA]</scope>
    <source>
        <strain evidence="1">SQ_2022a</strain>
    </source>
</reference>
<sequence length="590" mass="66111">MIESISGLQEKVDRVGQWMFASRLQLGKEVKEKIQEVEELQEKYNFPRGVLIDDVSPTFEPFMAAPRFFCGSETVYLMDDELSNVNHRRWQPHTSVNDQYLLPPVNNQYLLPPPLNTCEVITTTVRPCSTSPEAPFLLQPPFARTASKTKTLSRLNNSSPSKTHRPLSEIRQTLLLAPPSQPCQRQTLTRSPENCNRQEGPSNVQICTTVDQIYTTSARIPQRTSTKMEHSQLQSTPSKHLCKRGGKKSQLQSANVHKANWDSDTVRMFLQLVIKELDSGFKGNFHTMTMHGYRAVAKAFEERTHKVHDVKQLQNKYALLKKDWQSWSRLMDSRHGPTGISYNEATGLIQASDDWWAHYEKIDKNALKFKTKSLEHMDLMRRVYEGATATGKFAWTPGAAFEPVATEDNPLLVDEEYCEDSSGLPPFQPSAQPEHTVHHSPAQEDTSVAVHAASSAIHADDTPTSGGSKRKFSCTTHPPQKKGQSEEASLLASSMENLASSVKLQQREVCVHHEYGDLASNCIRKCMARLYSLQGLDPQDPIIPYGLTLMDNPANQAILLQIPTDAAVITWLRMKKSQNGSGPSAPTHGP</sequence>
<comment type="caution">
    <text evidence="1">The sequence shown here is derived from an EMBL/GenBank/DDBJ whole genome shotgun (WGS) entry which is preliminary data.</text>
</comment>
<organism evidence="1 2">
    <name type="scientific">Camellia lanceoleosa</name>
    <dbReference type="NCBI Taxonomy" id="1840588"/>
    <lineage>
        <taxon>Eukaryota</taxon>
        <taxon>Viridiplantae</taxon>
        <taxon>Streptophyta</taxon>
        <taxon>Embryophyta</taxon>
        <taxon>Tracheophyta</taxon>
        <taxon>Spermatophyta</taxon>
        <taxon>Magnoliopsida</taxon>
        <taxon>eudicotyledons</taxon>
        <taxon>Gunneridae</taxon>
        <taxon>Pentapetalae</taxon>
        <taxon>asterids</taxon>
        <taxon>Ericales</taxon>
        <taxon>Theaceae</taxon>
        <taxon>Camellia</taxon>
    </lineage>
</organism>
<proteinExistence type="predicted"/>